<sequence length="415" mass="47178">MDTSEIRDVEALTNRLEVKDRSLTDTVVLVGCGAFVAITVTLVILNGAINNNFIGKEDPFDNIMLWNFDFIGPTKLIAFLTLLIFILNLAILSYFAHFPKFMIWTLSIGCVVALVGFGSSVAKIKIYFGFIAVFLAIAAVVLIISLQYEIPVVAAVFKESTMFIRDIWFICLLPVLTLFVASIATRFFYQLCKILTNPDSTVYFAEISLIFTIYSYIFVIIFIFECQNFLVVGVTSKAYFDEDRCSMWQQMITIFWNLNIRDETVKNLKNSGLEYQVRSSYIYVIKNGTSLAVSAKTISTVLVSTNADKLVPLKLYIIFVHAVWKFFLFLSFTWAFMFIAVEHPKLLTITETKSSIKYAILLYIIGIVHGCVSSYEMVVDTLIVCMTIDYNEDKSDRKIGKMKNLIKIINSNFEK</sequence>
<organism evidence="2 3">
    <name type="scientific">Chironomus riparius</name>
    <dbReference type="NCBI Taxonomy" id="315576"/>
    <lineage>
        <taxon>Eukaryota</taxon>
        <taxon>Metazoa</taxon>
        <taxon>Ecdysozoa</taxon>
        <taxon>Arthropoda</taxon>
        <taxon>Hexapoda</taxon>
        <taxon>Insecta</taxon>
        <taxon>Pterygota</taxon>
        <taxon>Neoptera</taxon>
        <taxon>Endopterygota</taxon>
        <taxon>Diptera</taxon>
        <taxon>Nematocera</taxon>
        <taxon>Chironomoidea</taxon>
        <taxon>Chironomidae</taxon>
        <taxon>Chironominae</taxon>
        <taxon>Chironomus</taxon>
    </lineage>
</organism>
<evidence type="ECO:0000313" key="2">
    <source>
        <dbReference type="EMBL" id="CAG9810951.1"/>
    </source>
</evidence>
<dbReference type="EMBL" id="OU895880">
    <property type="protein sequence ID" value="CAG9810951.1"/>
    <property type="molecule type" value="Genomic_DNA"/>
</dbReference>
<evidence type="ECO:0000313" key="3">
    <source>
        <dbReference type="Proteomes" id="UP001153620"/>
    </source>
</evidence>
<feature type="transmembrane region" description="Helical" evidence="1">
    <location>
        <begin position="101"/>
        <end position="119"/>
    </location>
</feature>
<feature type="transmembrane region" description="Helical" evidence="1">
    <location>
        <begin position="126"/>
        <end position="147"/>
    </location>
</feature>
<accession>A0A9N9S454</accession>
<keyword evidence="1" id="KW-0812">Transmembrane</keyword>
<feature type="transmembrane region" description="Helical" evidence="1">
    <location>
        <begin position="360"/>
        <end position="378"/>
    </location>
</feature>
<feature type="transmembrane region" description="Helical" evidence="1">
    <location>
        <begin position="201"/>
        <end position="224"/>
    </location>
</feature>
<name>A0A9N9S454_9DIPT</name>
<evidence type="ECO:0000256" key="1">
    <source>
        <dbReference type="SAM" id="Phobius"/>
    </source>
</evidence>
<keyword evidence="1" id="KW-1133">Transmembrane helix</keyword>
<feature type="transmembrane region" description="Helical" evidence="1">
    <location>
        <begin position="315"/>
        <end position="339"/>
    </location>
</feature>
<keyword evidence="3" id="KW-1185">Reference proteome</keyword>
<feature type="transmembrane region" description="Helical" evidence="1">
    <location>
        <begin position="27"/>
        <end position="49"/>
    </location>
</feature>
<feature type="transmembrane region" description="Helical" evidence="1">
    <location>
        <begin position="70"/>
        <end position="95"/>
    </location>
</feature>
<gene>
    <name evidence="2" type="ORF">CHIRRI_LOCUS13761</name>
</gene>
<dbReference type="AlphaFoldDB" id="A0A9N9S454"/>
<proteinExistence type="predicted"/>
<reference evidence="2" key="2">
    <citation type="submission" date="2022-10" db="EMBL/GenBank/DDBJ databases">
        <authorList>
            <consortium name="ENA_rothamsted_submissions"/>
            <consortium name="culmorum"/>
            <person name="King R."/>
        </authorList>
    </citation>
    <scope>NUCLEOTIDE SEQUENCE</scope>
</reference>
<feature type="transmembrane region" description="Helical" evidence="1">
    <location>
        <begin position="167"/>
        <end position="189"/>
    </location>
</feature>
<dbReference type="Proteomes" id="UP001153620">
    <property type="component" value="Chromosome 4"/>
</dbReference>
<protein>
    <submittedName>
        <fullName evidence="2">Uncharacterized protein</fullName>
    </submittedName>
</protein>
<keyword evidence="1" id="KW-0472">Membrane</keyword>
<reference evidence="2" key="1">
    <citation type="submission" date="2022-01" db="EMBL/GenBank/DDBJ databases">
        <authorList>
            <person name="King R."/>
        </authorList>
    </citation>
    <scope>NUCLEOTIDE SEQUENCE</scope>
</reference>